<name>A0AC34FZ17_9BILA</name>
<protein>
    <submittedName>
        <fullName evidence="2">C-type lectin domain-containing protein</fullName>
    </submittedName>
</protein>
<accession>A0AC34FZ17</accession>
<evidence type="ECO:0000313" key="1">
    <source>
        <dbReference type="Proteomes" id="UP000887579"/>
    </source>
</evidence>
<reference evidence="2" key="1">
    <citation type="submission" date="2022-11" db="UniProtKB">
        <authorList>
            <consortium name="WormBaseParasite"/>
        </authorList>
    </citation>
    <scope>IDENTIFICATION</scope>
</reference>
<sequence>MFKDKEKNDFWIGANNLKNSGNWSWIDGTLFDFTDWDKGQPQNTSDTNCGAMVLGDSKWIAANCINANLTGFCYTGFDNETWVLAEERCTIDRAHLTSIHSSEEALFLANLVYYPGADVCNGWFDALIGLYSDDNLKTWKWTDGTPVDFLNWLPGDPHHSSTDTCGEMMLSSVCFWKAGQFNNLPCDNVAAKYICKKVAT</sequence>
<dbReference type="Proteomes" id="UP000887579">
    <property type="component" value="Unplaced"/>
</dbReference>
<evidence type="ECO:0000313" key="2">
    <source>
        <dbReference type="WBParaSite" id="ES5_v2.g22754.t1"/>
    </source>
</evidence>
<dbReference type="WBParaSite" id="ES5_v2.g22754.t1">
    <property type="protein sequence ID" value="ES5_v2.g22754.t1"/>
    <property type="gene ID" value="ES5_v2.g22754"/>
</dbReference>
<proteinExistence type="predicted"/>
<organism evidence="1 2">
    <name type="scientific">Panagrolaimus sp. ES5</name>
    <dbReference type="NCBI Taxonomy" id="591445"/>
    <lineage>
        <taxon>Eukaryota</taxon>
        <taxon>Metazoa</taxon>
        <taxon>Ecdysozoa</taxon>
        <taxon>Nematoda</taxon>
        <taxon>Chromadorea</taxon>
        <taxon>Rhabditida</taxon>
        <taxon>Tylenchina</taxon>
        <taxon>Panagrolaimomorpha</taxon>
        <taxon>Panagrolaimoidea</taxon>
        <taxon>Panagrolaimidae</taxon>
        <taxon>Panagrolaimus</taxon>
    </lineage>
</organism>